<sequence length="166" mass="19502">MGFNLLKKLKKEKEEEVVEEQVEEEEVVEEEVSEPQAQESQDDDMIMKINERLSDIENRLPRMDISMSNLKKEIDGLRDEMKKIEESMKDMMALYEVVSAQINPFVGSSKATKLSFERIDELEKKIEEFEELILDLQMDIRMIYRSAVNLKEVVNEVLYEGVISFE</sequence>
<reference evidence="3 4" key="1">
    <citation type="submission" date="2015-04" db="EMBL/GenBank/DDBJ databases">
        <title>The complete genome sequence of the hyperthermophilic, obligate iron-reducing archaeon Geoglobus ahangari strain 234T.</title>
        <authorList>
            <person name="Manzella M.P."/>
            <person name="Holmes D.E."/>
            <person name="Rocheleau J.M."/>
            <person name="Chung A."/>
            <person name="Reguera G."/>
            <person name="Kashefi K."/>
        </authorList>
    </citation>
    <scope>NUCLEOTIDE SEQUENCE [LARGE SCALE GENOMIC DNA]</scope>
    <source>
        <strain evidence="3 4">234</strain>
    </source>
</reference>
<feature type="coiled-coil region" evidence="1">
    <location>
        <begin position="67"/>
        <end position="139"/>
    </location>
</feature>
<dbReference type="KEGG" id="gah:GAH_02000"/>
<feature type="region of interest" description="Disordered" evidence="2">
    <location>
        <begin position="1"/>
        <end position="44"/>
    </location>
</feature>
<proteinExistence type="predicted"/>
<evidence type="ECO:0000313" key="4">
    <source>
        <dbReference type="Proteomes" id="UP000034723"/>
    </source>
</evidence>
<evidence type="ECO:0000256" key="2">
    <source>
        <dbReference type="SAM" id="MobiDB-lite"/>
    </source>
</evidence>
<dbReference type="AlphaFoldDB" id="A0A0F7IDQ0"/>
<dbReference type="STRING" id="113653.GAH_02000"/>
<gene>
    <name evidence="3" type="ORF">GAH_02000</name>
</gene>
<dbReference type="PIRSF" id="PIRSF018660">
    <property type="entry name" value="Archl_flaC"/>
    <property type="match status" value="1"/>
</dbReference>
<protein>
    <submittedName>
        <fullName evidence="3">Putative archaeal flagellar protein C</fullName>
    </submittedName>
</protein>
<keyword evidence="3" id="KW-0282">Flagellum</keyword>
<dbReference type="HOGENOM" id="CLU_123708_1_0_2"/>
<dbReference type="Pfam" id="PF05377">
    <property type="entry name" value="FlaC_arch"/>
    <property type="match status" value="1"/>
</dbReference>
<keyword evidence="3" id="KW-0969">Cilium</keyword>
<dbReference type="Gene3D" id="1.20.5.340">
    <property type="match status" value="1"/>
</dbReference>
<keyword evidence="3" id="KW-0966">Cell projection</keyword>
<dbReference type="EMBL" id="CP011267">
    <property type="protein sequence ID" value="AKG90729.1"/>
    <property type="molecule type" value="Genomic_DNA"/>
</dbReference>
<keyword evidence="4" id="KW-1185">Reference proteome</keyword>
<organism evidence="3 4">
    <name type="scientific">Geoglobus ahangari</name>
    <dbReference type="NCBI Taxonomy" id="113653"/>
    <lineage>
        <taxon>Archaea</taxon>
        <taxon>Methanobacteriati</taxon>
        <taxon>Methanobacteriota</taxon>
        <taxon>Archaeoglobi</taxon>
        <taxon>Archaeoglobales</taxon>
        <taxon>Archaeoglobaceae</taxon>
        <taxon>Geoglobus</taxon>
    </lineage>
</organism>
<accession>A0A0F7IDQ0</accession>
<dbReference type="InParanoid" id="A0A0F7IDQ0"/>
<evidence type="ECO:0000256" key="1">
    <source>
        <dbReference type="SAM" id="Coils"/>
    </source>
</evidence>
<dbReference type="Proteomes" id="UP000034723">
    <property type="component" value="Chromosome"/>
</dbReference>
<feature type="compositionally biased region" description="Acidic residues" evidence="2">
    <location>
        <begin position="15"/>
        <end position="33"/>
    </location>
</feature>
<evidence type="ECO:0000313" key="3">
    <source>
        <dbReference type="EMBL" id="AKG90729.1"/>
    </source>
</evidence>
<keyword evidence="1" id="KW-0175">Coiled coil</keyword>
<dbReference type="InterPro" id="IPR009205">
    <property type="entry name" value="FlaC_arc"/>
</dbReference>
<dbReference type="FunCoup" id="A0A0F7IDQ0">
    <property type="interactions" value="1"/>
</dbReference>
<name>A0A0F7IDQ0_9EURY</name>